<evidence type="ECO:0000313" key="4">
    <source>
        <dbReference type="Proteomes" id="UP000545037"/>
    </source>
</evidence>
<feature type="signal peptide" evidence="2">
    <location>
        <begin position="1"/>
        <end position="21"/>
    </location>
</feature>
<proteinExistence type="predicted"/>
<comment type="caution">
    <text evidence="3">The sequence shown here is derived from an EMBL/GenBank/DDBJ whole genome shotgun (WGS) entry which is preliminary data.</text>
</comment>
<evidence type="ECO:0000256" key="2">
    <source>
        <dbReference type="SAM" id="SignalP"/>
    </source>
</evidence>
<feature type="compositionally biased region" description="Pro residues" evidence="1">
    <location>
        <begin position="174"/>
        <end position="198"/>
    </location>
</feature>
<name>A0A7W9FGZ4_9CAUL</name>
<dbReference type="RefSeq" id="WP_183214170.1">
    <property type="nucleotide sequence ID" value="NZ_JACHOR010000005.1"/>
</dbReference>
<dbReference type="AlphaFoldDB" id="A0A7W9FGZ4"/>
<evidence type="ECO:0000313" key="3">
    <source>
        <dbReference type="EMBL" id="MBB5747163.1"/>
    </source>
</evidence>
<feature type="region of interest" description="Disordered" evidence="1">
    <location>
        <begin position="167"/>
        <end position="198"/>
    </location>
</feature>
<evidence type="ECO:0000256" key="1">
    <source>
        <dbReference type="SAM" id="MobiDB-lite"/>
    </source>
</evidence>
<feature type="chain" id="PRO_5030777116" evidence="2">
    <location>
        <begin position="22"/>
        <end position="198"/>
    </location>
</feature>
<keyword evidence="2" id="KW-0732">Signal</keyword>
<keyword evidence="4" id="KW-1185">Reference proteome</keyword>
<dbReference type="Proteomes" id="UP000545037">
    <property type="component" value="Unassembled WGS sequence"/>
</dbReference>
<gene>
    <name evidence="3" type="ORF">GGR13_002784</name>
</gene>
<reference evidence="3 4" key="1">
    <citation type="submission" date="2020-08" db="EMBL/GenBank/DDBJ databases">
        <title>Genomic Encyclopedia of Type Strains, Phase IV (KMG-IV): sequencing the most valuable type-strain genomes for metagenomic binning, comparative biology and taxonomic classification.</title>
        <authorList>
            <person name="Goeker M."/>
        </authorList>
    </citation>
    <scope>NUCLEOTIDE SEQUENCE [LARGE SCALE GENOMIC DNA]</scope>
    <source>
        <strain evidence="3 4">DSM 4737</strain>
    </source>
</reference>
<dbReference type="EMBL" id="JACHOR010000005">
    <property type="protein sequence ID" value="MBB5747163.1"/>
    <property type="molecule type" value="Genomic_DNA"/>
</dbReference>
<sequence length="198" mass="20459">MIRAISLAAALALLPLSSALAAADPDPQAEAAEARLEALASAFEARMEAFGARAEAIAADRTLTETQKETATAALWARDFQPEVARFTAQIAQQAGAIAQAALADIDVDALVAQALKDAEPELKQAIASAGGIARNSAWVQDDPEQRVTYELIADYALAEASEAIAEAYDEDVPPPAPAAPQAPEPPVAPVPPSAPRA</sequence>
<accession>A0A7W9FGZ4</accession>
<protein>
    <submittedName>
        <fullName evidence="3">Uncharacterized protein</fullName>
    </submittedName>
</protein>
<organism evidence="3 4">
    <name type="scientific">Brevundimonas variabilis</name>
    <dbReference type="NCBI Taxonomy" id="74312"/>
    <lineage>
        <taxon>Bacteria</taxon>
        <taxon>Pseudomonadati</taxon>
        <taxon>Pseudomonadota</taxon>
        <taxon>Alphaproteobacteria</taxon>
        <taxon>Caulobacterales</taxon>
        <taxon>Caulobacteraceae</taxon>
        <taxon>Brevundimonas</taxon>
    </lineage>
</organism>